<evidence type="ECO:0000259" key="4">
    <source>
        <dbReference type="Pfam" id="PF03328"/>
    </source>
</evidence>
<dbReference type="EMBL" id="JAVREH010000022">
    <property type="protein sequence ID" value="MDT0262762.1"/>
    <property type="molecule type" value="Genomic_DNA"/>
</dbReference>
<reference evidence="6" key="1">
    <citation type="submission" date="2023-07" db="EMBL/GenBank/DDBJ databases">
        <title>30 novel species of actinomycetes from the DSMZ collection.</title>
        <authorList>
            <person name="Nouioui I."/>
        </authorList>
    </citation>
    <scope>NUCLEOTIDE SEQUENCE [LARGE SCALE GENOMIC DNA]</scope>
    <source>
        <strain evidence="6">DSM 44399</strain>
    </source>
</reference>
<evidence type="ECO:0000313" key="5">
    <source>
        <dbReference type="EMBL" id="MDT0262762.1"/>
    </source>
</evidence>
<gene>
    <name evidence="5" type="ORF">RM423_15300</name>
</gene>
<keyword evidence="6" id="KW-1185">Reference proteome</keyword>
<name>A0ABU2JCV1_9ACTN</name>
<dbReference type="InterPro" id="IPR015813">
    <property type="entry name" value="Pyrv/PenolPyrv_kinase-like_dom"/>
</dbReference>
<dbReference type="InterPro" id="IPR011206">
    <property type="entry name" value="Citrate_lyase_beta/mcl1/mcl2"/>
</dbReference>
<sequence>MTSPAERLASARVFLFVPGDRPERFAKATLSGADVIIIDLEDAVPAAHKPQARHEAVSWLDSGGAAVVRVNAPGTEWFEEDVATIAPVADGLMIPKAECAEDWKRAGDVPVIPLIETAGGIERALKILSARTVVRPAFGSIDFAAQLGIDPNDRQALLFARSRLCLAAAAARRSAPIDGVTTAVRDAAVLRGDVEHAASLGMTAKLCIHPAQVPLTRELFKPSPAQVEWARSVVAAVGDGVGLVDGHMVDAPVLARARGLLTQALEPTNP</sequence>
<comment type="caution">
    <text evidence="5">The sequence shown here is derived from an EMBL/GenBank/DDBJ whole genome shotgun (WGS) entry which is preliminary data.</text>
</comment>
<dbReference type="PANTHER" id="PTHR32308:SF10">
    <property type="entry name" value="CITRATE LYASE SUBUNIT BETA"/>
    <property type="match status" value="1"/>
</dbReference>
<dbReference type="Pfam" id="PF03328">
    <property type="entry name" value="HpcH_HpaI"/>
    <property type="match status" value="1"/>
</dbReference>
<accession>A0ABU2JCV1</accession>
<keyword evidence="2" id="KW-0479">Metal-binding</keyword>
<proteinExistence type="predicted"/>
<keyword evidence="5" id="KW-0456">Lyase</keyword>
<comment type="cofactor">
    <cofactor evidence="1">
        <name>Mg(2+)</name>
        <dbReference type="ChEBI" id="CHEBI:18420"/>
    </cofactor>
</comment>
<dbReference type="GO" id="GO:0016829">
    <property type="term" value="F:lyase activity"/>
    <property type="evidence" value="ECO:0007669"/>
    <property type="project" value="UniProtKB-KW"/>
</dbReference>
<dbReference type="InterPro" id="IPR005000">
    <property type="entry name" value="Aldolase/citrate-lyase_domain"/>
</dbReference>
<evidence type="ECO:0000256" key="3">
    <source>
        <dbReference type="ARBA" id="ARBA00022842"/>
    </source>
</evidence>
<evidence type="ECO:0000256" key="1">
    <source>
        <dbReference type="ARBA" id="ARBA00001946"/>
    </source>
</evidence>
<feature type="domain" description="HpcH/HpaI aldolase/citrate lyase" evidence="4">
    <location>
        <begin position="12"/>
        <end position="210"/>
    </location>
</feature>
<dbReference type="InterPro" id="IPR040442">
    <property type="entry name" value="Pyrv_kinase-like_dom_sf"/>
</dbReference>
<dbReference type="PIRSF" id="PIRSF015582">
    <property type="entry name" value="Cit_lyase_B"/>
    <property type="match status" value="1"/>
</dbReference>
<dbReference type="Proteomes" id="UP001183176">
    <property type="component" value="Unassembled WGS sequence"/>
</dbReference>
<keyword evidence="3" id="KW-0460">Magnesium</keyword>
<dbReference type="Gene3D" id="3.20.20.60">
    <property type="entry name" value="Phosphoenolpyruvate-binding domains"/>
    <property type="match status" value="1"/>
</dbReference>
<organism evidence="5 6">
    <name type="scientific">Jatrophihabitans lederbergiae</name>
    <dbReference type="NCBI Taxonomy" id="3075547"/>
    <lineage>
        <taxon>Bacteria</taxon>
        <taxon>Bacillati</taxon>
        <taxon>Actinomycetota</taxon>
        <taxon>Actinomycetes</taxon>
        <taxon>Jatrophihabitantales</taxon>
        <taxon>Jatrophihabitantaceae</taxon>
        <taxon>Jatrophihabitans</taxon>
    </lineage>
</organism>
<dbReference type="RefSeq" id="WP_311423908.1">
    <property type="nucleotide sequence ID" value="NZ_JAVREH010000022.1"/>
</dbReference>
<evidence type="ECO:0000256" key="2">
    <source>
        <dbReference type="ARBA" id="ARBA00022723"/>
    </source>
</evidence>
<dbReference type="SUPFAM" id="SSF51621">
    <property type="entry name" value="Phosphoenolpyruvate/pyruvate domain"/>
    <property type="match status" value="1"/>
</dbReference>
<dbReference type="PANTHER" id="PTHR32308">
    <property type="entry name" value="LYASE BETA SUBUNIT, PUTATIVE (AFU_ORTHOLOGUE AFUA_4G13030)-RELATED"/>
    <property type="match status" value="1"/>
</dbReference>
<evidence type="ECO:0000313" key="6">
    <source>
        <dbReference type="Proteomes" id="UP001183176"/>
    </source>
</evidence>
<protein>
    <submittedName>
        <fullName evidence="5">CoA ester lyase</fullName>
    </submittedName>
</protein>